<accession>A0A8J6Q8R8</accession>
<comment type="similarity">
    <text evidence="1">Belongs to the sigma-70 factor family. ECF subfamily.</text>
</comment>
<dbReference type="Pfam" id="PF04542">
    <property type="entry name" value="Sigma70_r2"/>
    <property type="match status" value="1"/>
</dbReference>
<dbReference type="InterPro" id="IPR014327">
    <property type="entry name" value="RNA_pol_sigma70_bacteroid"/>
</dbReference>
<dbReference type="GO" id="GO:0016987">
    <property type="term" value="F:sigma factor activity"/>
    <property type="evidence" value="ECO:0007669"/>
    <property type="project" value="UniProtKB-KW"/>
</dbReference>
<reference evidence="7 8" key="1">
    <citation type="submission" date="2020-09" db="EMBL/GenBank/DDBJ databases">
        <title>TT11 complete genome.</title>
        <authorList>
            <person name="Wu Z."/>
        </authorList>
    </citation>
    <scope>NUCLEOTIDE SEQUENCE [LARGE SCALE GENOMIC DNA]</scope>
    <source>
        <strain evidence="7 8">TT11</strain>
    </source>
</reference>
<dbReference type="SUPFAM" id="SSF88946">
    <property type="entry name" value="Sigma2 domain of RNA polymerase sigma factors"/>
    <property type="match status" value="1"/>
</dbReference>
<dbReference type="GO" id="GO:0006352">
    <property type="term" value="P:DNA-templated transcription initiation"/>
    <property type="evidence" value="ECO:0007669"/>
    <property type="project" value="InterPro"/>
</dbReference>
<keyword evidence="3" id="KW-0731">Sigma factor</keyword>
<dbReference type="InterPro" id="IPR013325">
    <property type="entry name" value="RNA_pol_sigma_r2"/>
</dbReference>
<dbReference type="InterPro" id="IPR014284">
    <property type="entry name" value="RNA_pol_sigma-70_dom"/>
</dbReference>
<keyword evidence="8" id="KW-1185">Reference proteome</keyword>
<name>A0A8J6Q8R8_9FLAO</name>
<dbReference type="Pfam" id="PF08281">
    <property type="entry name" value="Sigma70_r4_2"/>
    <property type="match status" value="1"/>
</dbReference>
<comment type="caution">
    <text evidence="7">The sequence shown here is derived from an EMBL/GenBank/DDBJ whole genome shotgun (WGS) entry which is preliminary data.</text>
</comment>
<gene>
    <name evidence="7" type="ORF">ICJ83_14655</name>
</gene>
<dbReference type="InterPro" id="IPR036388">
    <property type="entry name" value="WH-like_DNA-bd_sf"/>
</dbReference>
<dbReference type="NCBIfam" id="TIGR02937">
    <property type="entry name" value="sigma70-ECF"/>
    <property type="match status" value="1"/>
</dbReference>
<dbReference type="AlphaFoldDB" id="A0A8J6Q8R8"/>
<dbReference type="InterPro" id="IPR039425">
    <property type="entry name" value="RNA_pol_sigma-70-like"/>
</dbReference>
<evidence type="ECO:0000256" key="1">
    <source>
        <dbReference type="ARBA" id="ARBA00010641"/>
    </source>
</evidence>
<dbReference type="InterPro" id="IPR013249">
    <property type="entry name" value="RNA_pol_sigma70_r4_t2"/>
</dbReference>
<dbReference type="EMBL" id="JACVXB010000008">
    <property type="protein sequence ID" value="MBD0833373.1"/>
    <property type="molecule type" value="Genomic_DNA"/>
</dbReference>
<evidence type="ECO:0000259" key="6">
    <source>
        <dbReference type="Pfam" id="PF08281"/>
    </source>
</evidence>
<feature type="domain" description="RNA polymerase sigma-70 region 2" evidence="5">
    <location>
        <begin position="26"/>
        <end position="92"/>
    </location>
</feature>
<dbReference type="NCBIfam" id="TIGR02985">
    <property type="entry name" value="Sig70_bacteroi1"/>
    <property type="match status" value="1"/>
</dbReference>
<dbReference type="PANTHER" id="PTHR43133">
    <property type="entry name" value="RNA POLYMERASE ECF-TYPE SIGMA FACTO"/>
    <property type="match status" value="1"/>
</dbReference>
<keyword evidence="4" id="KW-0804">Transcription</keyword>
<evidence type="ECO:0000256" key="3">
    <source>
        <dbReference type="ARBA" id="ARBA00023082"/>
    </source>
</evidence>
<evidence type="ECO:0000313" key="7">
    <source>
        <dbReference type="EMBL" id="MBD0833373.1"/>
    </source>
</evidence>
<dbReference type="InterPro" id="IPR013324">
    <property type="entry name" value="RNA_pol_sigma_r3/r4-like"/>
</dbReference>
<dbReference type="Gene3D" id="1.10.1740.10">
    <property type="match status" value="1"/>
</dbReference>
<dbReference type="Proteomes" id="UP000600588">
    <property type="component" value="Unassembled WGS sequence"/>
</dbReference>
<organism evidence="7 8">
    <name type="scientific">Aestuariibaculum sediminum</name>
    <dbReference type="NCBI Taxonomy" id="2770637"/>
    <lineage>
        <taxon>Bacteria</taxon>
        <taxon>Pseudomonadati</taxon>
        <taxon>Bacteroidota</taxon>
        <taxon>Flavobacteriia</taxon>
        <taxon>Flavobacteriales</taxon>
        <taxon>Flavobacteriaceae</taxon>
    </lineage>
</organism>
<dbReference type="GO" id="GO:0003677">
    <property type="term" value="F:DNA binding"/>
    <property type="evidence" value="ECO:0007669"/>
    <property type="project" value="InterPro"/>
</dbReference>
<evidence type="ECO:0000259" key="5">
    <source>
        <dbReference type="Pfam" id="PF04542"/>
    </source>
</evidence>
<dbReference type="RefSeq" id="WP_188231160.1">
    <property type="nucleotide sequence ID" value="NZ_JACVXB010000008.1"/>
</dbReference>
<protein>
    <submittedName>
        <fullName evidence="7">RNA polymerase sigma-70 factor</fullName>
    </submittedName>
</protein>
<evidence type="ECO:0000256" key="2">
    <source>
        <dbReference type="ARBA" id="ARBA00023015"/>
    </source>
</evidence>
<dbReference type="InterPro" id="IPR007627">
    <property type="entry name" value="RNA_pol_sigma70_r2"/>
</dbReference>
<keyword evidence="2" id="KW-0805">Transcription regulation</keyword>
<dbReference type="SUPFAM" id="SSF88659">
    <property type="entry name" value="Sigma3 and sigma4 domains of RNA polymerase sigma factors"/>
    <property type="match status" value="1"/>
</dbReference>
<evidence type="ECO:0000313" key="8">
    <source>
        <dbReference type="Proteomes" id="UP000600588"/>
    </source>
</evidence>
<proteinExistence type="inferred from homology"/>
<sequence length="182" mass="21494">MDNNKSLNIILKKLKNGDQDIFEKIYLEYHEILCIFLLSYTNDKNLIEDIVHDVFIKLWNKRKTINITTSIKSYLYRSAYNKFIDTHREQKKQTEMLSSYYYTAVMQAINVDHSKKDDIAKKLDNCIKSLPKKCKNVFIKNKIEGQKYQQISQDLNISLKTVEGHITKAYKLIKGCLQINNF</sequence>
<dbReference type="Gene3D" id="1.10.10.10">
    <property type="entry name" value="Winged helix-like DNA-binding domain superfamily/Winged helix DNA-binding domain"/>
    <property type="match status" value="1"/>
</dbReference>
<feature type="domain" description="RNA polymerase sigma factor 70 region 4 type 2" evidence="6">
    <location>
        <begin position="122"/>
        <end position="171"/>
    </location>
</feature>
<dbReference type="PANTHER" id="PTHR43133:SF46">
    <property type="entry name" value="RNA POLYMERASE SIGMA-70 FACTOR ECF SUBFAMILY"/>
    <property type="match status" value="1"/>
</dbReference>
<evidence type="ECO:0000256" key="4">
    <source>
        <dbReference type="ARBA" id="ARBA00023163"/>
    </source>
</evidence>